<sequence>MKKNILPQVPKSVILTIVLYLVVSVILWKILPNKEFGLNMISEVLGIFVTVCAIETVISYEKRKKWLIIENKVRKLISEEIDSIRIDFNGIVKIYPIISSPKELSNEEIFHESRKLEMKELVRLADSDIKEIRERINQEFLDNISEKLFFTRNENLNWIEVKYSKYLEPDELLVIIDLELLMLSLGMNMKILRKMRKEVKKTGNTSTNSFFENSYEERITNRIHETLKIIKKMIKIGILQKSQKF</sequence>
<evidence type="ECO:0000313" key="2">
    <source>
        <dbReference type="EMBL" id="PIV12796.1"/>
    </source>
</evidence>
<gene>
    <name evidence="2" type="ORF">COS47_00600</name>
</gene>
<keyword evidence="1" id="KW-1133">Transmembrane helix</keyword>
<proteinExistence type="predicted"/>
<dbReference type="Proteomes" id="UP000230324">
    <property type="component" value="Unassembled WGS sequence"/>
</dbReference>
<accession>A0A2M7BYP8</accession>
<reference evidence="3" key="1">
    <citation type="submission" date="2017-09" db="EMBL/GenBank/DDBJ databases">
        <title>Depth-based differentiation of microbial function through sediment-hosted aquifers and enrichment of novel symbionts in the deep terrestrial subsurface.</title>
        <authorList>
            <person name="Probst A.J."/>
            <person name="Ladd B."/>
            <person name="Jarett J.K."/>
            <person name="Geller-Mcgrath D.E."/>
            <person name="Sieber C.M.K."/>
            <person name="Emerson J.B."/>
            <person name="Anantharaman K."/>
            <person name="Thomas B.C."/>
            <person name="Malmstrom R."/>
            <person name="Stieglmeier M."/>
            <person name="Klingl A."/>
            <person name="Woyke T."/>
            <person name="Ryan C.M."/>
            <person name="Banfield J.F."/>
        </authorList>
    </citation>
    <scope>NUCLEOTIDE SEQUENCE [LARGE SCALE GENOMIC DNA]</scope>
</reference>
<feature type="transmembrane region" description="Helical" evidence="1">
    <location>
        <begin position="37"/>
        <end position="58"/>
    </location>
</feature>
<evidence type="ECO:0000313" key="3">
    <source>
        <dbReference type="Proteomes" id="UP000230324"/>
    </source>
</evidence>
<keyword evidence="1" id="KW-0472">Membrane</keyword>
<dbReference type="AlphaFoldDB" id="A0A2M7BYP8"/>
<comment type="caution">
    <text evidence="2">The sequence shown here is derived from an EMBL/GenBank/DDBJ whole genome shotgun (WGS) entry which is preliminary data.</text>
</comment>
<feature type="transmembrane region" description="Helical" evidence="1">
    <location>
        <begin position="12"/>
        <end position="31"/>
    </location>
</feature>
<keyword evidence="1" id="KW-0812">Transmembrane</keyword>
<dbReference type="EMBL" id="PEUV01000013">
    <property type="protein sequence ID" value="PIV12796.1"/>
    <property type="molecule type" value="Genomic_DNA"/>
</dbReference>
<organism evidence="2 3">
    <name type="scientific">Candidatus Nealsonbacteria bacterium CG03_land_8_20_14_0_80_36_12</name>
    <dbReference type="NCBI Taxonomy" id="1974701"/>
    <lineage>
        <taxon>Bacteria</taxon>
        <taxon>Candidatus Nealsoniibacteriota</taxon>
    </lineage>
</organism>
<name>A0A2M7BYP8_9BACT</name>
<protein>
    <submittedName>
        <fullName evidence="2">Uncharacterized protein</fullName>
    </submittedName>
</protein>
<evidence type="ECO:0000256" key="1">
    <source>
        <dbReference type="SAM" id="Phobius"/>
    </source>
</evidence>